<evidence type="ECO:0000313" key="2">
    <source>
        <dbReference type="Proteomes" id="UP000054771"/>
    </source>
</evidence>
<proteinExistence type="predicted"/>
<accession>A0A0U5GBE7</accession>
<dbReference type="OrthoDB" id="566138at2759"/>
<protein>
    <recommendedName>
        <fullName evidence="3">Amidase domain-containing protein</fullName>
    </recommendedName>
</protein>
<dbReference type="Proteomes" id="UP000054771">
    <property type="component" value="Unassembled WGS sequence"/>
</dbReference>
<gene>
    <name evidence="1" type="ORF">ASPCAL12044</name>
</gene>
<evidence type="ECO:0000313" key="1">
    <source>
        <dbReference type="EMBL" id="CEL08899.1"/>
    </source>
</evidence>
<organism evidence="1 2">
    <name type="scientific">Aspergillus calidoustus</name>
    <dbReference type="NCBI Taxonomy" id="454130"/>
    <lineage>
        <taxon>Eukaryota</taxon>
        <taxon>Fungi</taxon>
        <taxon>Dikarya</taxon>
        <taxon>Ascomycota</taxon>
        <taxon>Pezizomycotina</taxon>
        <taxon>Eurotiomycetes</taxon>
        <taxon>Eurotiomycetidae</taxon>
        <taxon>Eurotiales</taxon>
        <taxon>Aspergillaceae</taxon>
        <taxon>Aspergillus</taxon>
        <taxon>Aspergillus subgen. Nidulantes</taxon>
    </lineage>
</organism>
<dbReference type="AlphaFoldDB" id="A0A0U5GBE7"/>
<dbReference type="SUPFAM" id="SSF75304">
    <property type="entry name" value="Amidase signature (AS) enzymes"/>
    <property type="match status" value="1"/>
</dbReference>
<name>A0A0U5GBE7_ASPCI</name>
<keyword evidence="2" id="KW-1185">Reference proteome</keyword>
<dbReference type="STRING" id="454130.A0A0U5GBE7"/>
<dbReference type="PANTHER" id="PTHR42678">
    <property type="entry name" value="AMIDASE"/>
    <property type="match status" value="1"/>
</dbReference>
<evidence type="ECO:0008006" key="3">
    <source>
        <dbReference type="Google" id="ProtNLM"/>
    </source>
</evidence>
<reference evidence="2" key="1">
    <citation type="journal article" date="2016" name="Genome Announc.">
        <title>Draft genome sequences of fungus Aspergillus calidoustus.</title>
        <authorList>
            <person name="Horn F."/>
            <person name="Linde J."/>
            <person name="Mattern D.J."/>
            <person name="Walther G."/>
            <person name="Guthke R."/>
            <person name="Scherlach K."/>
            <person name="Martin K."/>
            <person name="Brakhage A.A."/>
            <person name="Petzke L."/>
            <person name="Valiante V."/>
        </authorList>
    </citation>
    <scope>NUCLEOTIDE SEQUENCE [LARGE SCALE GENOMIC DNA]</scope>
    <source>
        <strain evidence="2">SF006504</strain>
    </source>
</reference>
<dbReference type="EMBL" id="CDMC01000012">
    <property type="protein sequence ID" value="CEL08899.1"/>
    <property type="molecule type" value="Genomic_DNA"/>
</dbReference>
<dbReference type="Gene3D" id="3.90.1300.10">
    <property type="entry name" value="Amidase signature (AS) domain"/>
    <property type="match status" value="1"/>
</dbReference>
<sequence>MLTSVSVQVICTDIYMHVEDRPNQSQARTKYDTNDPLVRHTDVVAHITGGRIPTYSIPGLGKALQNLEPKRKSDFEDWFDERGLDAVVWRCNGDVGKADADDNEASAAEAWRNGVLYSNGKCAIRQLGIPTVSVPMGIMADIGMPVNLTFASKAYDDSSLFRYVYAFEKTSRLRRVPGRTPQLETDAISLSSSGEIGLLPPVLTVETAMEGEKVRISGTIGEASALHVYVDGEELKEVKMADCHWEVA</sequence>
<dbReference type="InterPro" id="IPR036928">
    <property type="entry name" value="AS_sf"/>
</dbReference>
<dbReference type="PANTHER" id="PTHR42678:SF11">
    <property type="entry name" value="AMIDASE FAMILY PROTEIN"/>
    <property type="match status" value="1"/>
</dbReference>